<dbReference type="AlphaFoldDB" id="A0A1H2PTW7"/>
<dbReference type="GO" id="GO:0042742">
    <property type="term" value="P:defense response to bacterium"/>
    <property type="evidence" value="ECO:0007669"/>
    <property type="project" value="UniProtKB-KW"/>
</dbReference>
<evidence type="ECO:0000256" key="2">
    <source>
        <dbReference type="ARBA" id="ARBA00022529"/>
    </source>
</evidence>
<feature type="chain" id="PRO_5017252298" description="Lysozyme" evidence="7">
    <location>
        <begin position="28"/>
        <end position="168"/>
    </location>
</feature>
<protein>
    <recommendedName>
        <fullName evidence="6">Lysozyme</fullName>
        <ecNumber evidence="6">3.2.1.17</ecNumber>
    </recommendedName>
</protein>
<evidence type="ECO:0000256" key="6">
    <source>
        <dbReference type="RuleBase" id="RU003788"/>
    </source>
</evidence>
<evidence type="ECO:0000313" key="9">
    <source>
        <dbReference type="Proteomes" id="UP000243719"/>
    </source>
</evidence>
<dbReference type="InterPro" id="IPR023346">
    <property type="entry name" value="Lysozyme-like_dom_sf"/>
</dbReference>
<evidence type="ECO:0000256" key="4">
    <source>
        <dbReference type="ARBA" id="ARBA00022801"/>
    </source>
</evidence>
<feature type="signal peptide" evidence="7">
    <location>
        <begin position="1"/>
        <end position="27"/>
    </location>
</feature>
<dbReference type="EC" id="3.2.1.17" evidence="6"/>
<keyword evidence="3 6" id="KW-0081">Bacteriolytic enzyme</keyword>
<dbReference type="Proteomes" id="UP000243719">
    <property type="component" value="Unassembled WGS sequence"/>
</dbReference>
<evidence type="ECO:0000313" key="8">
    <source>
        <dbReference type="EMBL" id="SDV50222.1"/>
    </source>
</evidence>
<keyword evidence="5 6" id="KW-0326">Glycosidase</keyword>
<evidence type="ECO:0000256" key="3">
    <source>
        <dbReference type="ARBA" id="ARBA00022638"/>
    </source>
</evidence>
<dbReference type="GO" id="GO:0031640">
    <property type="term" value="P:killing of cells of another organism"/>
    <property type="evidence" value="ECO:0007669"/>
    <property type="project" value="UniProtKB-KW"/>
</dbReference>
<dbReference type="OrthoDB" id="5327667at2"/>
<dbReference type="STRING" id="1770053.SAMN05216551_1113"/>
<dbReference type="InterPro" id="IPR051018">
    <property type="entry name" value="Bacteriophage_GH24"/>
</dbReference>
<dbReference type="PANTHER" id="PTHR38107">
    <property type="match status" value="1"/>
</dbReference>
<dbReference type="Gene3D" id="1.10.530.40">
    <property type="match status" value="1"/>
</dbReference>
<comment type="catalytic activity">
    <reaction evidence="1 6">
        <text>Hydrolysis of (1-&gt;4)-beta-linkages between N-acetylmuramic acid and N-acetyl-D-glucosamine residues in a peptidoglycan and between N-acetyl-D-glucosamine residues in chitodextrins.</text>
        <dbReference type="EC" id="3.2.1.17"/>
    </reaction>
</comment>
<dbReference type="GO" id="GO:0016998">
    <property type="term" value="P:cell wall macromolecule catabolic process"/>
    <property type="evidence" value="ECO:0007669"/>
    <property type="project" value="InterPro"/>
</dbReference>
<name>A0A1H2PTW7_9BURK</name>
<dbReference type="HAMAP" id="MF_04110">
    <property type="entry name" value="ENDOLYSIN_T4"/>
    <property type="match status" value="1"/>
</dbReference>
<keyword evidence="9" id="KW-1185">Reference proteome</keyword>
<keyword evidence="4 6" id="KW-0378">Hydrolase</keyword>
<dbReference type="EMBL" id="FNLO01000011">
    <property type="protein sequence ID" value="SDV50222.1"/>
    <property type="molecule type" value="Genomic_DNA"/>
</dbReference>
<keyword evidence="7" id="KW-0732">Signal</keyword>
<dbReference type="InterPro" id="IPR034690">
    <property type="entry name" value="Endolysin_T4_type"/>
</dbReference>
<evidence type="ECO:0000256" key="5">
    <source>
        <dbReference type="ARBA" id="ARBA00023295"/>
    </source>
</evidence>
<dbReference type="InterPro" id="IPR023347">
    <property type="entry name" value="Lysozyme_dom_sf"/>
</dbReference>
<dbReference type="InterPro" id="IPR002196">
    <property type="entry name" value="Glyco_hydro_24"/>
</dbReference>
<dbReference type="GO" id="GO:0009253">
    <property type="term" value="P:peptidoglycan catabolic process"/>
    <property type="evidence" value="ECO:0007669"/>
    <property type="project" value="InterPro"/>
</dbReference>
<reference evidence="9" key="1">
    <citation type="submission" date="2016-09" db="EMBL/GenBank/DDBJ databases">
        <authorList>
            <person name="Varghese N."/>
            <person name="Submissions S."/>
        </authorList>
    </citation>
    <scope>NUCLEOTIDE SEQUENCE [LARGE SCALE GENOMIC DNA]</scope>
    <source>
        <strain evidence="9">JS23</strain>
    </source>
</reference>
<gene>
    <name evidence="8" type="ORF">SAMN05216551_1113</name>
</gene>
<accession>A0A1H2PTW7</accession>
<dbReference type="Pfam" id="PF00959">
    <property type="entry name" value="Phage_lysozyme"/>
    <property type="match status" value="1"/>
</dbReference>
<proteinExistence type="inferred from homology"/>
<dbReference type="PANTHER" id="PTHR38107:SF3">
    <property type="entry name" value="LYSOZYME RRRD-RELATED"/>
    <property type="match status" value="1"/>
</dbReference>
<dbReference type="SUPFAM" id="SSF53955">
    <property type="entry name" value="Lysozyme-like"/>
    <property type="match status" value="1"/>
</dbReference>
<evidence type="ECO:0000256" key="7">
    <source>
        <dbReference type="SAM" id="SignalP"/>
    </source>
</evidence>
<evidence type="ECO:0000256" key="1">
    <source>
        <dbReference type="ARBA" id="ARBA00000632"/>
    </source>
</evidence>
<dbReference type="GO" id="GO:0003796">
    <property type="term" value="F:lysozyme activity"/>
    <property type="evidence" value="ECO:0007669"/>
    <property type="project" value="UniProtKB-EC"/>
</dbReference>
<sequence length="168" mass="18171">MANTVNRKAKLAGVVGAAVAVAAIAFTAPKEGVSLVPYRDTLARNVQTVCFGETNVEMRRYTLPECTDMLDTSLAGYAQAVKDVTPGFEQLSVGQQVSAIDLAYNIGLANYRASTLRKLYVVRDFPAACDQFLRWRFVAGKDCAIAANRCSGIVKRREAERAACRGEG</sequence>
<dbReference type="RefSeq" id="WP_091910996.1">
    <property type="nucleotide sequence ID" value="NZ_FNLO01000011.1"/>
</dbReference>
<comment type="similarity">
    <text evidence="6">Belongs to the glycosyl hydrolase 24 family.</text>
</comment>
<keyword evidence="2 6" id="KW-0929">Antimicrobial</keyword>
<organism evidence="8 9">
    <name type="scientific">Chitinasiproducens palmae</name>
    <dbReference type="NCBI Taxonomy" id="1770053"/>
    <lineage>
        <taxon>Bacteria</taxon>
        <taxon>Pseudomonadati</taxon>
        <taxon>Pseudomonadota</taxon>
        <taxon>Betaproteobacteria</taxon>
        <taxon>Burkholderiales</taxon>
        <taxon>Burkholderiaceae</taxon>
        <taxon>Chitinasiproducens</taxon>
    </lineage>
</organism>